<comment type="caution">
    <text evidence="2">The sequence shown here is derived from an EMBL/GenBank/DDBJ whole genome shotgun (WGS) entry which is preliminary data.</text>
</comment>
<accession>A0A106NPT1</accession>
<sequence>MKIYNYDSRTGALTSAGEPDADPMSPGRWLIPAFASTDRPPKPGDREWPFWIDGAWTMRPDFRRVPLYRTTNGAPASIDEPGVVPADVGLTEEPKPSDVHVWRDGAWVPDEQLVEHKARADATAEFATRMEKARAANYSKADAMIAGVLTDTEVAIFKAWAAYQVALSRVMGAPDFPKGIAWPNEPDEVAIAAEVEAEAKRREAEAAAQGEAQAAEGDAPAGAP</sequence>
<evidence type="ECO:0000313" key="3">
    <source>
        <dbReference type="Proteomes" id="UP000068603"/>
    </source>
</evidence>
<dbReference type="EMBL" id="LPHB01000040">
    <property type="protein sequence ID" value="KWA62707.1"/>
    <property type="molecule type" value="Genomic_DNA"/>
</dbReference>
<dbReference type="Pfam" id="PF02413">
    <property type="entry name" value="Caudo_TAP"/>
    <property type="match status" value="1"/>
</dbReference>
<protein>
    <recommendedName>
        <fullName evidence="4">Tail fiber assembly protein</fullName>
    </recommendedName>
</protein>
<reference evidence="2 3" key="1">
    <citation type="submission" date="2015-11" db="EMBL/GenBank/DDBJ databases">
        <title>Expanding the genomic diversity of Burkholderia species for the development of highly accurate diagnostics.</title>
        <authorList>
            <person name="Sahl J."/>
            <person name="Keim P."/>
            <person name="Wagner D."/>
        </authorList>
    </citation>
    <scope>NUCLEOTIDE SEQUENCE [LARGE SCALE GENOMIC DNA]</scope>
    <source>
        <strain evidence="2 3">MSMB1960WGS</strain>
    </source>
</reference>
<feature type="compositionally biased region" description="Low complexity" evidence="1">
    <location>
        <begin position="206"/>
        <end position="224"/>
    </location>
</feature>
<name>A0A106NPT1_9BURK</name>
<evidence type="ECO:0000313" key="2">
    <source>
        <dbReference type="EMBL" id="KWA62707.1"/>
    </source>
</evidence>
<dbReference type="RefSeq" id="WP_060150078.1">
    <property type="nucleotide sequence ID" value="NZ_LPGD01000097.1"/>
</dbReference>
<dbReference type="InterPro" id="IPR003458">
    <property type="entry name" value="Phage_T4_Gp38_tail_assem"/>
</dbReference>
<evidence type="ECO:0008006" key="4">
    <source>
        <dbReference type="Google" id="ProtNLM"/>
    </source>
</evidence>
<feature type="region of interest" description="Disordered" evidence="1">
    <location>
        <begin position="200"/>
        <end position="224"/>
    </location>
</feature>
<dbReference type="AlphaFoldDB" id="A0A106NPT1"/>
<evidence type="ECO:0000256" key="1">
    <source>
        <dbReference type="SAM" id="MobiDB-lite"/>
    </source>
</evidence>
<dbReference type="Proteomes" id="UP000068603">
    <property type="component" value="Unassembled WGS sequence"/>
</dbReference>
<organism evidence="2">
    <name type="scientific">Burkholderia stagnalis</name>
    <dbReference type="NCBI Taxonomy" id="1503054"/>
    <lineage>
        <taxon>Bacteria</taxon>
        <taxon>Pseudomonadati</taxon>
        <taxon>Pseudomonadota</taxon>
        <taxon>Betaproteobacteria</taxon>
        <taxon>Burkholderiales</taxon>
        <taxon>Burkholderiaceae</taxon>
        <taxon>Burkholderia</taxon>
        <taxon>Burkholderia cepacia complex</taxon>
    </lineage>
</organism>
<proteinExistence type="predicted"/>
<gene>
    <name evidence="2" type="ORF">WT44_13845</name>
</gene>